<reference evidence="2" key="1">
    <citation type="submission" date="2022-06" db="EMBL/GenBank/DDBJ databases">
        <title>Isolation and Genomics of Futiania mangrovii gen. nov., sp. nov., a Rare and Metabolically-versatile member in the Class Alphaproteobacteria.</title>
        <authorList>
            <person name="Liu L."/>
            <person name="Huang W.-C."/>
            <person name="Pan J."/>
            <person name="Li J."/>
            <person name="Huang Y."/>
            <person name="Du H."/>
            <person name="Liu Y."/>
            <person name="Li M."/>
        </authorList>
    </citation>
    <scope>NUCLEOTIDE SEQUENCE</scope>
    <source>
        <strain evidence="2">FT118</strain>
    </source>
</reference>
<dbReference type="PANTHER" id="PTHR46732:SF8">
    <property type="entry name" value="ATP-DEPENDENT PROTEASE LA (LON) DOMAIN PROTEIN"/>
    <property type="match status" value="1"/>
</dbReference>
<dbReference type="Gene3D" id="2.30.130.40">
    <property type="entry name" value="LON domain-like"/>
    <property type="match status" value="1"/>
</dbReference>
<dbReference type="InterPro" id="IPR015947">
    <property type="entry name" value="PUA-like_sf"/>
</dbReference>
<dbReference type="PANTHER" id="PTHR46732">
    <property type="entry name" value="ATP-DEPENDENT PROTEASE LA (LON) DOMAIN PROTEIN"/>
    <property type="match status" value="1"/>
</dbReference>
<accession>A0A9J6PBG3</accession>
<dbReference type="RefSeq" id="WP_269332504.1">
    <property type="nucleotide sequence ID" value="NZ_JAMZFT010000002.1"/>
</dbReference>
<comment type="caution">
    <text evidence="2">The sequence shown here is derived from an EMBL/GenBank/DDBJ whole genome shotgun (WGS) entry which is preliminary data.</text>
</comment>
<evidence type="ECO:0000313" key="2">
    <source>
        <dbReference type="EMBL" id="MCP1336549.1"/>
    </source>
</evidence>
<sequence>MSGARQGQRRTEAYRTLADLPARVPVFPLTGALLLPRGRLPLNIFEPRYLAMVNDALGGDRVIAMVQPTPCPAADAEAPDLYRVGCLGRLTQFSETGDGRYLITLTGVCRFRLGRELAVDTPYRQVVPEYDDFLRDLGEDDGDISNRPRFLKALNAYLQANRLDADWGSIEGAPAESLVNTLAMLLPFEPQEKQALLQAPTLTERADALLALLELAAAGRAGGMN</sequence>
<protein>
    <submittedName>
        <fullName evidence="2">LON peptidase substrate-binding domain-containing protein</fullName>
    </submittedName>
</protein>
<dbReference type="PROSITE" id="PS51787">
    <property type="entry name" value="LON_N"/>
    <property type="match status" value="1"/>
</dbReference>
<feature type="domain" description="Lon N-terminal" evidence="1">
    <location>
        <begin position="24"/>
        <end position="217"/>
    </location>
</feature>
<dbReference type="SUPFAM" id="SSF88697">
    <property type="entry name" value="PUA domain-like"/>
    <property type="match status" value="1"/>
</dbReference>
<dbReference type="InterPro" id="IPR046336">
    <property type="entry name" value="Lon_prtase_N_sf"/>
</dbReference>
<name>A0A9J6PBG3_9PROT</name>
<evidence type="ECO:0000313" key="3">
    <source>
        <dbReference type="Proteomes" id="UP001055804"/>
    </source>
</evidence>
<keyword evidence="3" id="KW-1185">Reference proteome</keyword>
<dbReference type="AlphaFoldDB" id="A0A9J6PBG3"/>
<dbReference type="EMBL" id="JAMZFT010000002">
    <property type="protein sequence ID" value="MCP1336549.1"/>
    <property type="molecule type" value="Genomic_DNA"/>
</dbReference>
<dbReference type="InterPro" id="IPR003111">
    <property type="entry name" value="Lon_prtase_N"/>
</dbReference>
<organism evidence="2 3">
    <name type="scientific">Futiania mangrovi</name>
    <dbReference type="NCBI Taxonomy" id="2959716"/>
    <lineage>
        <taxon>Bacteria</taxon>
        <taxon>Pseudomonadati</taxon>
        <taxon>Pseudomonadota</taxon>
        <taxon>Alphaproteobacteria</taxon>
        <taxon>Futianiales</taxon>
        <taxon>Futianiaceae</taxon>
        <taxon>Futiania</taxon>
    </lineage>
</organism>
<proteinExistence type="predicted"/>
<evidence type="ECO:0000259" key="1">
    <source>
        <dbReference type="PROSITE" id="PS51787"/>
    </source>
</evidence>
<dbReference type="Pfam" id="PF02190">
    <property type="entry name" value="LON_substr_bdg"/>
    <property type="match status" value="1"/>
</dbReference>
<dbReference type="SMART" id="SM00464">
    <property type="entry name" value="LON"/>
    <property type="match status" value="1"/>
</dbReference>
<gene>
    <name evidence="2" type="ORF">NJQ99_09030</name>
</gene>
<dbReference type="Proteomes" id="UP001055804">
    <property type="component" value="Unassembled WGS sequence"/>
</dbReference>